<dbReference type="Proteomes" id="UP000494206">
    <property type="component" value="Unassembled WGS sequence"/>
</dbReference>
<evidence type="ECO:0000259" key="1">
    <source>
        <dbReference type="Pfam" id="PF05050"/>
    </source>
</evidence>
<evidence type="ECO:0000313" key="3">
    <source>
        <dbReference type="Proteomes" id="UP000494206"/>
    </source>
</evidence>
<name>A0A8S1F2L1_9PELO</name>
<protein>
    <recommendedName>
        <fullName evidence="1">Methyltransferase FkbM domain-containing protein</fullName>
    </recommendedName>
</protein>
<organism evidence="2 3">
    <name type="scientific">Caenorhabditis bovis</name>
    <dbReference type="NCBI Taxonomy" id="2654633"/>
    <lineage>
        <taxon>Eukaryota</taxon>
        <taxon>Metazoa</taxon>
        <taxon>Ecdysozoa</taxon>
        <taxon>Nematoda</taxon>
        <taxon>Chromadorea</taxon>
        <taxon>Rhabditida</taxon>
        <taxon>Rhabditina</taxon>
        <taxon>Rhabditomorpha</taxon>
        <taxon>Rhabditoidea</taxon>
        <taxon>Rhabditidae</taxon>
        <taxon>Peloderinae</taxon>
        <taxon>Caenorhabditis</taxon>
    </lineage>
</organism>
<feature type="domain" description="Methyltransferase FkbM" evidence="1">
    <location>
        <begin position="127"/>
        <end position="278"/>
    </location>
</feature>
<dbReference type="PANTHER" id="PTHR22989">
    <property type="entry name" value="UNCHARACTERIZED DUF13 C.ELEGANS"/>
    <property type="match status" value="1"/>
</dbReference>
<dbReference type="PANTHER" id="PTHR22989:SF3">
    <property type="entry name" value="METHYLTRANSFERASE FKBM DOMAIN-CONTAINING PROTEIN"/>
    <property type="match status" value="1"/>
</dbReference>
<accession>A0A8S1F2L1</accession>
<sequence>MRAYLIRRQRGDRSSPTTIMRSPTILIFVLVVLLCVVVVLLMEPSLSVGVSLIQLGFETSASLMLNEWRDCMRANITKFRHSTPDEVWRSAYIPIVHCEASTRMAELDMKAFTNSDETKYAILPKTGESCNLVTIGVGQDTQAEIGLREALGADHINFFGVDPIIDGNLEKYTQIGRFYPFAIGNSSEVGESSVLTQGAYHTQNVIHIEMIVFLRNIANIKMIDHLWLDGEGAEYELFDYFYKNGKFDENGITICQFNMEMHEPNDARKSAIQSFLIRLFDDARFAFFRPVQATHLRLFFVNFADRACVAKYLQQR</sequence>
<proteinExistence type="predicted"/>
<keyword evidence="3" id="KW-1185">Reference proteome</keyword>
<comment type="caution">
    <text evidence="2">The sequence shown here is derived from an EMBL/GenBank/DDBJ whole genome shotgun (WGS) entry which is preliminary data.</text>
</comment>
<dbReference type="EMBL" id="CADEPM010000005">
    <property type="protein sequence ID" value="CAB3406496.1"/>
    <property type="molecule type" value="Genomic_DNA"/>
</dbReference>
<dbReference type="Pfam" id="PF05050">
    <property type="entry name" value="Methyltransf_21"/>
    <property type="match status" value="1"/>
</dbReference>
<dbReference type="InterPro" id="IPR006342">
    <property type="entry name" value="FkbM_mtfrase"/>
</dbReference>
<dbReference type="OrthoDB" id="5775722at2759"/>
<reference evidence="2 3" key="1">
    <citation type="submission" date="2020-04" db="EMBL/GenBank/DDBJ databases">
        <authorList>
            <person name="Laetsch R D."/>
            <person name="Stevens L."/>
            <person name="Kumar S."/>
            <person name="Blaxter L. M."/>
        </authorList>
    </citation>
    <scope>NUCLEOTIDE SEQUENCE [LARGE SCALE GENOMIC DNA]</scope>
</reference>
<evidence type="ECO:0000313" key="2">
    <source>
        <dbReference type="EMBL" id="CAB3406496.1"/>
    </source>
</evidence>
<dbReference type="AlphaFoldDB" id="A0A8S1F2L1"/>
<gene>
    <name evidence="2" type="ORF">CBOVIS_LOCUS8568</name>
</gene>